<gene>
    <name evidence="4" type="ORF">NCTC4824_00864</name>
</gene>
<feature type="transmembrane region" description="Helical" evidence="2">
    <location>
        <begin position="9"/>
        <end position="27"/>
    </location>
</feature>
<dbReference type="EMBL" id="LS483476">
    <property type="protein sequence ID" value="SQI53392.1"/>
    <property type="molecule type" value="Genomic_DNA"/>
</dbReference>
<evidence type="ECO:0000259" key="3">
    <source>
        <dbReference type="SMART" id="SM00858"/>
    </source>
</evidence>
<dbReference type="KEGG" id="blen:NCTC4824_00864"/>
<evidence type="ECO:0000256" key="2">
    <source>
        <dbReference type="SAM" id="Phobius"/>
    </source>
</evidence>
<evidence type="ECO:0000313" key="5">
    <source>
        <dbReference type="Proteomes" id="UP000249134"/>
    </source>
</evidence>
<dbReference type="STRING" id="1348624.GCA_001591545_03394"/>
<dbReference type="InterPro" id="IPR013974">
    <property type="entry name" value="SAF"/>
</dbReference>
<reference evidence="4 5" key="1">
    <citation type="submission" date="2018-06" db="EMBL/GenBank/DDBJ databases">
        <authorList>
            <consortium name="Pathogen Informatics"/>
            <person name="Doyle S."/>
        </authorList>
    </citation>
    <scope>NUCLEOTIDE SEQUENCE [LARGE SCALE GENOMIC DNA]</scope>
    <source>
        <strain evidence="4 5">NCTC4824</strain>
    </source>
</reference>
<feature type="region of interest" description="Disordered" evidence="1">
    <location>
        <begin position="216"/>
        <end position="269"/>
    </location>
</feature>
<proteinExistence type="predicted"/>
<protein>
    <submittedName>
        <fullName evidence="4">Flp pilus assembly protein CpaB</fullName>
    </submittedName>
</protein>
<evidence type="ECO:0000313" key="4">
    <source>
        <dbReference type="EMBL" id="SQI53392.1"/>
    </source>
</evidence>
<sequence>MIDAKRKAFIFLIIAFILAIVTGWFISNQVTLAKESMGQSVKVAVAKKKVPAYTEISEDMVDWINIPKSSGLSSFITNKKELEDHLSIVNLSKGDLITKNIVRSRVDIPEDHRIVWLNPTQNVLMDQEIFIGDKIDIIASYKATEGAGVETKRILNNIDVIQSEEVTMPKEQTSGTALKVSLTLPQAEQLIHLQNTAEQIRVLRVNQLEVEEAGITTQNEEQEKAEAEAKQAEKEAAAKQEAIKKEEQEKAKQQKEKEQKEKANKEEKK</sequence>
<name>A0A2X4W3A1_LEDLE</name>
<keyword evidence="2" id="KW-0472">Membrane</keyword>
<keyword evidence="2" id="KW-1133">Transmembrane helix</keyword>
<keyword evidence="5" id="KW-1185">Reference proteome</keyword>
<dbReference type="AlphaFoldDB" id="A0A2X4W3A1"/>
<dbReference type="SMART" id="SM00858">
    <property type="entry name" value="SAF"/>
    <property type="match status" value="1"/>
</dbReference>
<keyword evidence="2" id="KW-0812">Transmembrane</keyword>
<feature type="compositionally biased region" description="Basic and acidic residues" evidence="1">
    <location>
        <begin position="221"/>
        <end position="269"/>
    </location>
</feature>
<feature type="domain" description="SAF" evidence="3">
    <location>
        <begin position="41"/>
        <end position="103"/>
    </location>
</feature>
<accession>A0A2X4W3A1</accession>
<dbReference type="Pfam" id="PF08666">
    <property type="entry name" value="SAF"/>
    <property type="match status" value="1"/>
</dbReference>
<dbReference type="Proteomes" id="UP000249134">
    <property type="component" value="Chromosome 1"/>
</dbReference>
<organism evidence="4 5">
    <name type="scientific">Lederbergia lenta</name>
    <name type="common">Bacillus lentus</name>
    <dbReference type="NCBI Taxonomy" id="1467"/>
    <lineage>
        <taxon>Bacteria</taxon>
        <taxon>Bacillati</taxon>
        <taxon>Bacillota</taxon>
        <taxon>Bacilli</taxon>
        <taxon>Bacillales</taxon>
        <taxon>Bacillaceae</taxon>
        <taxon>Lederbergia</taxon>
    </lineage>
</organism>
<dbReference type="RefSeq" id="WP_066144974.1">
    <property type="nucleotide sequence ID" value="NZ_CBCSGM010000007.1"/>
</dbReference>
<evidence type="ECO:0000256" key="1">
    <source>
        <dbReference type="SAM" id="MobiDB-lite"/>
    </source>
</evidence>
<dbReference type="CDD" id="cd11614">
    <property type="entry name" value="SAF_CpaB_FlgA_like"/>
    <property type="match status" value="1"/>
</dbReference>